<comment type="similarity">
    <text evidence="1 3">Belongs to the CMC family.</text>
</comment>
<accession>A0A436ZPI1</accession>
<dbReference type="Proteomes" id="UP000283090">
    <property type="component" value="Unassembled WGS sequence"/>
</dbReference>
<evidence type="ECO:0000256" key="3">
    <source>
        <dbReference type="RuleBase" id="RU364104"/>
    </source>
</evidence>
<dbReference type="STRING" id="97331.A0A436ZPI1"/>
<evidence type="ECO:0000256" key="1">
    <source>
        <dbReference type="ARBA" id="ARBA00007347"/>
    </source>
</evidence>
<gene>
    <name evidence="4" type="ORF">DFL_008691</name>
</gene>
<dbReference type="VEuPathDB" id="FungiDB:DFL_008691"/>
<keyword evidence="3" id="KW-0472">Membrane</keyword>
<keyword evidence="5" id="KW-1185">Reference proteome</keyword>
<dbReference type="RefSeq" id="XP_067486344.1">
    <property type="nucleotide sequence ID" value="XM_067638458.1"/>
</dbReference>
<sequence>MHSHLIPHKHPGCLDVMLALEECHSKGFIHKATGQCNDIKRRVNACFSEERKAMTKAHRDIAMEKRKKMEASWKEIEVNT</sequence>
<evidence type="ECO:0000313" key="4">
    <source>
        <dbReference type="EMBL" id="RVD80800.1"/>
    </source>
</evidence>
<dbReference type="OrthoDB" id="532630at2759"/>
<dbReference type="AlphaFoldDB" id="A0A436ZPI1"/>
<keyword evidence="2" id="KW-1015">Disulfide bond</keyword>
<name>A0A436ZPI1_ARTFL</name>
<dbReference type="EMBL" id="SAEB01000012">
    <property type="protein sequence ID" value="RVD80800.1"/>
    <property type="molecule type" value="Genomic_DNA"/>
</dbReference>
<comment type="caution">
    <text evidence="4">The sequence shown here is derived from an EMBL/GenBank/DDBJ whole genome shotgun (WGS) entry which is preliminary data.</text>
</comment>
<keyword evidence="3" id="KW-0143">Chaperone</keyword>
<protein>
    <recommendedName>
        <fullName evidence="3">COX assembly mitochondrial protein</fullName>
    </recommendedName>
</protein>
<evidence type="ECO:0000256" key="2">
    <source>
        <dbReference type="ARBA" id="ARBA00023157"/>
    </source>
</evidence>
<keyword evidence="3" id="KW-0496">Mitochondrion</keyword>
<dbReference type="GeneID" id="93591002"/>
<proteinExistence type="inferred from homology"/>
<organism evidence="4 5">
    <name type="scientific">Arthrobotrys flagrans</name>
    <name type="common">Nematode-trapping fungus</name>
    <name type="synonym">Trichothecium flagrans</name>
    <dbReference type="NCBI Taxonomy" id="97331"/>
    <lineage>
        <taxon>Eukaryota</taxon>
        <taxon>Fungi</taxon>
        <taxon>Dikarya</taxon>
        <taxon>Ascomycota</taxon>
        <taxon>Pezizomycotina</taxon>
        <taxon>Orbiliomycetes</taxon>
        <taxon>Orbiliales</taxon>
        <taxon>Orbiliaceae</taxon>
        <taxon>Arthrobotrys</taxon>
    </lineage>
</organism>
<evidence type="ECO:0000313" key="5">
    <source>
        <dbReference type="Proteomes" id="UP000283090"/>
    </source>
</evidence>
<dbReference type="GO" id="GO:0005743">
    <property type="term" value="C:mitochondrial inner membrane"/>
    <property type="evidence" value="ECO:0007669"/>
    <property type="project" value="UniProtKB-SubCell"/>
</dbReference>
<keyword evidence="3" id="KW-0999">Mitochondrion inner membrane</keyword>
<dbReference type="Pfam" id="PF08583">
    <property type="entry name" value="Cmc1"/>
    <property type="match status" value="1"/>
</dbReference>
<reference evidence="4 5" key="1">
    <citation type="submission" date="2019-01" db="EMBL/GenBank/DDBJ databases">
        <title>Intercellular communication is required for trap formation in the nematode-trapping fungus Duddingtonia flagrans.</title>
        <authorList>
            <person name="Youssar L."/>
            <person name="Wernet V."/>
            <person name="Hensel N."/>
            <person name="Hildebrandt H.-G."/>
            <person name="Fischer R."/>
        </authorList>
    </citation>
    <scope>NUCLEOTIDE SEQUENCE [LARGE SCALE GENOMIC DNA]</scope>
    <source>
        <strain evidence="4 5">CBS H-5679</strain>
    </source>
</reference>
<dbReference type="InterPro" id="IPR013892">
    <property type="entry name" value="Cyt_c_biogenesis_Cmc1-like"/>
</dbReference>
<comment type="subcellular location">
    <subcellularLocation>
        <location evidence="3">Mitochondrion inner membrane</location>
    </subcellularLocation>
</comment>
<comment type="function">
    <text evidence="3">Required for mitochondrial cytochrome c oxidase (COX) assembly and respiration.</text>
</comment>